<keyword evidence="2" id="KW-1133">Transmembrane helix</keyword>
<proteinExistence type="predicted"/>
<evidence type="ECO:0000256" key="1">
    <source>
        <dbReference type="SAM" id="MobiDB-lite"/>
    </source>
</evidence>
<name>A0ABX0SG98_9ACTN</name>
<keyword evidence="2" id="KW-0812">Transmembrane</keyword>
<feature type="compositionally biased region" description="Basic and acidic residues" evidence="1">
    <location>
        <begin position="281"/>
        <end position="291"/>
    </location>
</feature>
<organism evidence="4 5">
    <name type="scientific">Brooklawnia cerclae</name>
    <dbReference type="NCBI Taxonomy" id="349934"/>
    <lineage>
        <taxon>Bacteria</taxon>
        <taxon>Bacillati</taxon>
        <taxon>Actinomycetota</taxon>
        <taxon>Actinomycetes</taxon>
        <taxon>Propionibacteriales</taxon>
        <taxon>Propionibacteriaceae</taxon>
        <taxon>Brooklawnia</taxon>
    </lineage>
</organism>
<dbReference type="Proteomes" id="UP000749311">
    <property type="component" value="Unassembled WGS sequence"/>
</dbReference>
<evidence type="ECO:0000313" key="4">
    <source>
        <dbReference type="EMBL" id="NIH57403.1"/>
    </source>
</evidence>
<accession>A0ABX0SG98</accession>
<dbReference type="EMBL" id="JAAMOZ010000001">
    <property type="protein sequence ID" value="NIH57403.1"/>
    <property type="molecule type" value="Genomic_DNA"/>
</dbReference>
<keyword evidence="5" id="KW-1185">Reference proteome</keyword>
<dbReference type="SMART" id="SM00318">
    <property type="entry name" value="SNc"/>
    <property type="match status" value="1"/>
</dbReference>
<feature type="transmembrane region" description="Helical" evidence="2">
    <location>
        <begin position="15"/>
        <end position="35"/>
    </location>
</feature>
<evidence type="ECO:0000256" key="2">
    <source>
        <dbReference type="SAM" id="Phobius"/>
    </source>
</evidence>
<keyword evidence="2" id="KW-0472">Membrane</keyword>
<dbReference type="PROSITE" id="PS01123">
    <property type="entry name" value="TNASE_1"/>
    <property type="match status" value="1"/>
</dbReference>
<sequence>MLPTPQGLLLAGSRVLAGVAVPIVVALAGLAIYSVSSEATFMKEVQVVRVVDGDTIDVLDGSENVRVRLLNVDTPESVDPDKPVECGAEEASKFLAGRLPPGSNVSLGYDRVRVDGYGRVLAGVISEGSLVNAEIALKGLGRAVVFSGNEKYYPEVLAAQEEARRRGAGLYSTQIECSLPSQIASLPAQELSTVLSPEASLEELVATLTEIDAALVGIQALRDQLAGDSSVMPLAFYTTSELEHMRFKVVNRMDSLQSARDYAGERVETMRSQAAALEAEEAAKQERENQAREAGAAAQPSNDIETVSESEWAGSPGYQQQAVGENETVSGGGTVEPTAPATSAGVAQQEDSAQDQGSTRPPNAAPCRSYAPGGKTFVYIDCVTKQPI</sequence>
<dbReference type="InterPro" id="IPR002071">
    <property type="entry name" value="Thermonucl_AS"/>
</dbReference>
<dbReference type="RefSeq" id="WP_167167059.1">
    <property type="nucleotide sequence ID" value="NZ_BAAAOO010000013.1"/>
</dbReference>
<dbReference type="GO" id="GO:1990599">
    <property type="term" value="F:3' overhang single-stranded DNA endodeoxyribonuclease activity"/>
    <property type="evidence" value="ECO:0007669"/>
    <property type="project" value="UniProtKB-EC"/>
</dbReference>
<evidence type="ECO:0000259" key="3">
    <source>
        <dbReference type="PROSITE" id="PS50830"/>
    </source>
</evidence>
<dbReference type="Pfam" id="PF00565">
    <property type="entry name" value="SNase"/>
    <property type="match status" value="1"/>
</dbReference>
<feature type="domain" description="TNase-like" evidence="3">
    <location>
        <begin position="41"/>
        <end position="173"/>
    </location>
</feature>
<dbReference type="SUPFAM" id="SSF50199">
    <property type="entry name" value="Staphylococcal nuclease"/>
    <property type="match status" value="1"/>
</dbReference>
<comment type="caution">
    <text evidence="4">The sequence shown here is derived from an EMBL/GenBank/DDBJ whole genome shotgun (WGS) entry which is preliminary data.</text>
</comment>
<feature type="compositionally biased region" description="Polar residues" evidence="1">
    <location>
        <begin position="345"/>
        <end position="361"/>
    </location>
</feature>
<feature type="compositionally biased region" description="Polar residues" evidence="1">
    <location>
        <begin position="299"/>
        <end position="309"/>
    </location>
</feature>
<evidence type="ECO:0000313" key="5">
    <source>
        <dbReference type="Proteomes" id="UP000749311"/>
    </source>
</evidence>
<gene>
    <name evidence="4" type="ORF">FB473_002048</name>
</gene>
<reference evidence="4 5" key="1">
    <citation type="submission" date="2020-02" db="EMBL/GenBank/DDBJ databases">
        <title>Sequencing the genomes of 1000 actinobacteria strains.</title>
        <authorList>
            <person name="Klenk H.-P."/>
        </authorList>
    </citation>
    <scope>NUCLEOTIDE SEQUENCE [LARGE SCALE GENOMIC DNA]</scope>
    <source>
        <strain evidence="4 5">DSM 19609</strain>
    </source>
</reference>
<dbReference type="PROSITE" id="PS50830">
    <property type="entry name" value="TNASE_3"/>
    <property type="match status" value="1"/>
</dbReference>
<dbReference type="InterPro" id="IPR035437">
    <property type="entry name" value="SNase_OB-fold_sf"/>
</dbReference>
<feature type="region of interest" description="Disordered" evidence="1">
    <location>
        <begin position="277"/>
        <end position="373"/>
    </location>
</feature>
<keyword evidence="4" id="KW-0378">Hydrolase</keyword>
<dbReference type="Gene3D" id="2.40.50.90">
    <property type="match status" value="1"/>
</dbReference>
<protein>
    <submittedName>
        <fullName evidence="4">Micrococcal nuclease</fullName>
        <ecNumber evidence="4">3.1.31.1</ecNumber>
    </submittedName>
</protein>
<dbReference type="InterPro" id="IPR016071">
    <property type="entry name" value="Staphylococal_nuclease_OB-fold"/>
</dbReference>
<feature type="compositionally biased region" description="Polar residues" evidence="1">
    <location>
        <begin position="317"/>
        <end position="329"/>
    </location>
</feature>
<dbReference type="EC" id="3.1.31.1" evidence="4"/>